<gene>
    <name evidence="1" type="ORF">EZS28_019765</name>
</gene>
<evidence type="ECO:0000313" key="2">
    <source>
        <dbReference type="Proteomes" id="UP000324800"/>
    </source>
</evidence>
<evidence type="ECO:0000313" key="1">
    <source>
        <dbReference type="EMBL" id="KAA6384711.1"/>
    </source>
</evidence>
<comment type="caution">
    <text evidence="1">The sequence shown here is derived from an EMBL/GenBank/DDBJ whole genome shotgun (WGS) entry which is preliminary data.</text>
</comment>
<accession>A0A5J4VQE4</accession>
<organism evidence="1 2">
    <name type="scientific">Streblomastix strix</name>
    <dbReference type="NCBI Taxonomy" id="222440"/>
    <lineage>
        <taxon>Eukaryota</taxon>
        <taxon>Metamonada</taxon>
        <taxon>Preaxostyla</taxon>
        <taxon>Oxymonadida</taxon>
        <taxon>Streblomastigidae</taxon>
        <taxon>Streblomastix</taxon>
    </lineage>
</organism>
<dbReference type="Proteomes" id="UP000324800">
    <property type="component" value="Unassembled WGS sequence"/>
</dbReference>
<sequence>MYLWLQEEKEKQLEVAYRKANEASKRAIDTEAKIDLLVYAILFVKNLLSSQKKEKKVTSSMNLEQSDLSGRLEIRMSQGMHVNTNGDDIQTKDDELFLVLKESDDGLKQTARQIEF</sequence>
<protein>
    <submittedName>
        <fullName evidence="1">Uncharacterized protein</fullName>
    </submittedName>
</protein>
<reference evidence="1 2" key="1">
    <citation type="submission" date="2019-03" db="EMBL/GenBank/DDBJ databases">
        <title>Single cell metagenomics reveals metabolic interactions within the superorganism composed of flagellate Streblomastix strix and complex community of Bacteroidetes bacteria on its surface.</title>
        <authorList>
            <person name="Treitli S.C."/>
            <person name="Kolisko M."/>
            <person name="Husnik F."/>
            <person name="Keeling P."/>
            <person name="Hampl V."/>
        </authorList>
    </citation>
    <scope>NUCLEOTIDE SEQUENCE [LARGE SCALE GENOMIC DNA]</scope>
    <source>
        <strain evidence="1">ST1C</strain>
    </source>
</reference>
<dbReference type="EMBL" id="SNRW01005621">
    <property type="protein sequence ID" value="KAA6384711.1"/>
    <property type="molecule type" value="Genomic_DNA"/>
</dbReference>
<proteinExistence type="predicted"/>
<dbReference type="AlphaFoldDB" id="A0A5J4VQE4"/>
<name>A0A5J4VQE4_9EUKA</name>